<dbReference type="EMBL" id="UINC01035687">
    <property type="protein sequence ID" value="SVB28493.1"/>
    <property type="molecule type" value="Genomic_DNA"/>
</dbReference>
<organism evidence="1">
    <name type="scientific">marine metagenome</name>
    <dbReference type="NCBI Taxonomy" id="408172"/>
    <lineage>
        <taxon>unclassified sequences</taxon>
        <taxon>metagenomes</taxon>
        <taxon>ecological metagenomes</taxon>
    </lineage>
</organism>
<evidence type="ECO:0000313" key="1">
    <source>
        <dbReference type="EMBL" id="SVB28493.1"/>
    </source>
</evidence>
<name>A0A382CT55_9ZZZZ</name>
<proteinExistence type="predicted"/>
<protein>
    <submittedName>
        <fullName evidence="1">Uncharacterized protein</fullName>
    </submittedName>
</protein>
<sequence>MQNKVVVLGIVFLLFSSAGAAGSPTEDNEISEDNWWDVYSRDKNHDGISDFLIWKLQQGDRFFDAGEARVFVRYDHHPTDDDVQRLEKNGIEVTFRAQYIDLIGATMPREVIKEVADWEGVVMLDDIGKAE</sequence>
<feature type="non-terminal residue" evidence="1">
    <location>
        <position position="131"/>
    </location>
</feature>
<dbReference type="AlphaFoldDB" id="A0A382CT55"/>
<gene>
    <name evidence="1" type="ORF">METZ01_LOCUS181347</name>
</gene>
<accession>A0A382CT55</accession>
<reference evidence="1" key="1">
    <citation type="submission" date="2018-05" db="EMBL/GenBank/DDBJ databases">
        <authorList>
            <person name="Lanie J.A."/>
            <person name="Ng W.-L."/>
            <person name="Kazmierczak K.M."/>
            <person name="Andrzejewski T.M."/>
            <person name="Davidsen T.M."/>
            <person name="Wayne K.J."/>
            <person name="Tettelin H."/>
            <person name="Glass J.I."/>
            <person name="Rusch D."/>
            <person name="Podicherti R."/>
            <person name="Tsui H.-C.T."/>
            <person name="Winkler M.E."/>
        </authorList>
    </citation>
    <scope>NUCLEOTIDE SEQUENCE</scope>
</reference>